<feature type="region of interest" description="Disordered" evidence="2">
    <location>
        <begin position="999"/>
        <end position="1092"/>
    </location>
</feature>
<dbReference type="Pfam" id="PF25572">
    <property type="entry name" value="TPR_ZSWIM8"/>
    <property type="match status" value="1"/>
</dbReference>
<dbReference type="GO" id="GO:0008270">
    <property type="term" value="F:zinc ion binding"/>
    <property type="evidence" value="ECO:0007669"/>
    <property type="project" value="UniProtKB-KW"/>
</dbReference>
<dbReference type="InterPro" id="IPR057945">
    <property type="entry name" value="TPR_ZSWIM8"/>
</dbReference>
<feature type="compositionally biased region" description="Polar residues" evidence="2">
    <location>
        <begin position="569"/>
        <end position="581"/>
    </location>
</feature>
<feature type="region of interest" description="Disordered" evidence="2">
    <location>
        <begin position="550"/>
        <end position="616"/>
    </location>
</feature>
<evidence type="ECO:0000256" key="2">
    <source>
        <dbReference type="SAM" id="MobiDB-lite"/>
    </source>
</evidence>
<protein>
    <recommendedName>
        <fullName evidence="3">SWIM-type domain-containing protein</fullName>
    </recommendedName>
</protein>
<proteinExistence type="predicted"/>
<dbReference type="PROSITE" id="PS50966">
    <property type="entry name" value="ZF_SWIM"/>
    <property type="match status" value="1"/>
</dbReference>
<feature type="compositionally biased region" description="Low complexity" evidence="2">
    <location>
        <begin position="1000"/>
        <end position="1012"/>
    </location>
</feature>
<feature type="region of interest" description="Disordered" evidence="2">
    <location>
        <begin position="659"/>
        <end position="688"/>
    </location>
</feature>
<dbReference type="GO" id="GO:0031462">
    <property type="term" value="C:Cul2-RING ubiquitin ligase complex"/>
    <property type="evidence" value="ECO:0007669"/>
    <property type="project" value="TreeGrafter"/>
</dbReference>
<gene>
    <name evidence="4" type="ORF">DPMN_035457</name>
</gene>
<reference evidence="4" key="2">
    <citation type="submission" date="2020-11" db="EMBL/GenBank/DDBJ databases">
        <authorList>
            <person name="McCartney M.A."/>
            <person name="Auch B."/>
            <person name="Kono T."/>
            <person name="Mallez S."/>
            <person name="Becker A."/>
            <person name="Gohl D.M."/>
            <person name="Silverstein K.A.T."/>
            <person name="Koren S."/>
            <person name="Bechman K.B."/>
            <person name="Herman A."/>
            <person name="Abrahante J.E."/>
            <person name="Garbe J."/>
        </authorList>
    </citation>
    <scope>NUCLEOTIDE SEQUENCE</scope>
    <source>
        <strain evidence="4">Duluth1</strain>
        <tissue evidence="4">Whole animal</tissue>
    </source>
</reference>
<keyword evidence="1" id="KW-0862">Zinc</keyword>
<evidence type="ECO:0000313" key="4">
    <source>
        <dbReference type="EMBL" id="KAH3872242.1"/>
    </source>
</evidence>
<accession>A0A9D4M7C0</accession>
<evidence type="ECO:0000313" key="5">
    <source>
        <dbReference type="Proteomes" id="UP000828390"/>
    </source>
</evidence>
<feature type="domain" description="SWIM-type" evidence="3">
    <location>
        <begin position="165"/>
        <end position="201"/>
    </location>
</feature>
<feature type="compositionally biased region" description="Basic and acidic residues" evidence="2">
    <location>
        <begin position="1423"/>
        <end position="1437"/>
    </location>
</feature>
<keyword evidence="1" id="KW-0479">Metal-binding</keyword>
<organism evidence="4 5">
    <name type="scientific">Dreissena polymorpha</name>
    <name type="common">Zebra mussel</name>
    <name type="synonym">Mytilus polymorpha</name>
    <dbReference type="NCBI Taxonomy" id="45954"/>
    <lineage>
        <taxon>Eukaryota</taxon>
        <taxon>Metazoa</taxon>
        <taxon>Spiralia</taxon>
        <taxon>Lophotrochozoa</taxon>
        <taxon>Mollusca</taxon>
        <taxon>Bivalvia</taxon>
        <taxon>Autobranchia</taxon>
        <taxon>Heteroconchia</taxon>
        <taxon>Euheterodonta</taxon>
        <taxon>Imparidentia</taxon>
        <taxon>Neoheterodontei</taxon>
        <taxon>Myida</taxon>
        <taxon>Dreissenoidea</taxon>
        <taxon>Dreissenidae</taxon>
        <taxon>Dreissena</taxon>
    </lineage>
</organism>
<feature type="compositionally biased region" description="Basic and acidic residues" evidence="2">
    <location>
        <begin position="1165"/>
        <end position="1177"/>
    </location>
</feature>
<name>A0A9D4M7C0_DREPO</name>
<feature type="compositionally biased region" description="Polar residues" evidence="2">
    <location>
        <begin position="1122"/>
        <end position="1133"/>
    </location>
</feature>
<dbReference type="Pfam" id="PF04434">
    <property type="entry name" value="SWIM"/>
    <property type="match status" value="1"/>
</dbReference>
<sequence length="1467" mass="161650">MDFMFDWDNDGDRFSFDDSDRFEEESMCSWLSETESLNQNWRGWKRQNAGQASPPFSKTQDGRVLSLVELASQTVACNIPYGVVEKYPQPIPEPLQLRITYWSFPDCEEDIRLYSCLANGSAEEFQKGDHLYKTKAVKNALQIGFHLSATVCPTNTAGQHNKDGFKVAILFDRRRISQCTCTCNSNAFWCSHVVAVCLFRINQPSNVTQRVPVSESLAQLHRDQLQKFAQYLIAEMPKEILPIAQGLLDKLLSDQECDMNTQNGAPDPTAGAEANEETSWCLDEKQLHENVKKTLVKFCVPSPVVFSDVNFLTQTTPPAAAEWQSLLRPLRGREPEGMWNLLSIAREMFRRSDHNAIPLMEIITDEVLQCEQILIWWFMTKITNNNSNQISSRSSSNSSASITQHAASSLCDEIVNLWKLAALNPKLSPAQKEDMCSKFKEWHVSTIEKVKRARNSNSGSASGTLKKTEIENFSGFKPGIEACILQWDDYHIPGVTYSDSHKLSLPYRFNKMLDSDAKKPSRVQPMAVCSENLISTDDRTTLAEATNMLNEHHSPQDIKNKRHRHPSRQGHNNDGAMSSGSEGFCEPDRGSSLFRDSDSGSEMKEPGSRSNSLDDAEILFSINTQKSKQENLNLTTGNSLDNDEDCLMELGHGVAQGSAAEAGNGAEDQGAGERQAQVDPAGEPLGDEYSMYFYDRNKASEMDKKKDKNEEPNVFAGVKCLDNRQEISFARAEALHAHGHTKEACQLAQQLAEELLAFPPDLLAETAAVPSVKVKRKKALTNITMLASTTLSKAAFLAGVLLEEQEMWHLAFKMGMFVLEMPRPPASCKAMEVKLAYQETELLTLLKKIPLGPAEMAVLRQRAEQLKDGTIKSRGEALLPLTLASFIFDALCLGTCPMTLANVGCPRQPVQVTCRQAGDEKLGFEGCVAALGMKANVSEADHPLLCESTRKQRGELAMAMLLNYKDDICKLSKIMDKLLDKEVHSQYKAHSLVSYLNPRQAASQPQASAAQQLSRHHSHDPQRGPRGAQGRGGNTRSSELDEFPPTDDPRAGHSGPSSLGSGAPGARPKIYPTLTYGQSRDTDSSAVEEEGDNSYKALEAKLKCMALKKKPSQGRAAIDSSAPETTSSDNSPTLVRRVWGKPQGPGSDSGSSGDSDSLGSSSSGDKAELRAKLRDESPQAQINSRIAATSQFILDSRSSTPNLKGIRFKGKRIMPTIPNQPSEASAHWMWELAKTILNKAGGSSSTSQFIQPTNNTLPTGPHRNLQLCSFQIGLYSLGLQNCVAPNWLSRTYSSHVSWISGQAMEIGSAAIHILIDTWEGHLTAPEVASLADRASRGRDHNIVKAAAELALSCLPQAQALNPSEVQRALYQCKEQSKEMLEKACLAVESAAKGYSVYPEVLFHVAKRWYELAEEAARQSGGENHGRHSVESRNDSRPHSAPVHGAICLQSRSYRQYQPSQSLSCSLQ</sequence>
<reference evidence="4" key="1">
    <citation type="journal article" date="2019" name="bioRxiv">
        <title>The Genome of the Zebra Mussel, Dreissena polymorpha: A Resource for Invasive Species Research.</title>
        <authorList>
            <person name="McCartney M.A."/>
            <person name="Auch B."/>
            <person name="Kono T."/>
            <person name="Mallez S."/>
            <person name="Zhang Y."/>
            <person name="Obille A."/>
            <person name="Becker A."/>
            <person name="Abrahante J.E."/>
            <person name="Garbe J."/>
            <person name="Badalamenti J.P."/>
            <person name="Herman A."/>
            <person name="Mangelson H."/>
            <person name="Liachko I."/>
            <person name="Sullivan S."/>
            <person name="Sone E.D."/>
            <person name="Koren S."/>
            <person name="Silverstein K.A.T."/>
            <person name="Beckman K.B."/>
            <person name="Gohl D.M."/>
        </authorList>
    </citation>
    <scope>NUCLEOTIDE SEQUENCE</scope>
    <source>
        <strain evidence="4">Duluth1</strain>
        <tissue evidence="4">Whole animal</tissue>
    </source>
</reference>
<dbReference type="PANTHER" id="PTHR22619:SF1">
    <property type="entry name" value="ZINC FINGER SWIM DOMAIN-CONTAINING PROTEIN 8"/>
    <property type="match status" value="1"/>
</dbReference>
<dbReference type="EMBL" id="JAIWYP010000002">
    <property type="protein sequence ID" value="KAH3872242.1"/>
    <property type="molecule type" value="Genomic_DNA"/>
</dbReference>
<feature type="region of interest" description="Disordered" evidence="2">
    <location>
        <begin position="1417"/>
        <end position="1441"/>
    </location>
</feature>
<feature type="compositionally biased region" description="Basic and acidic residues" evidence="2">
    <location>
        <begin position="550"/>
        <end position="559"/>
    </location>
</feature>
<comment type="caution">
    <text evidence="4">The sequence shown here is derived from an EMBL/GenBank/DDBJ whole genome shotgun (WGS) entry which is preliminary data.</text>
</comment>
<keyword evidence="1" id="KW-0863">Zinc-finger</keyword>
<feature type="region of interest" description="Disordered" evidence="2">
    <location>
        <begin position="1108"/>
        <end position="1182"/>
    </location>
</feature>
<evidence type="ECO:0000259" key="3">
    <source>
        <dbReference type="PROSITE" id="PS50966"/>
    </source>
</evidence>
<dbReference type="Proteomes" id="UP000828390">
    <property type="component" value="Unassembled WGS sequence"/>
</dbReference>
<keyword evidence="5" id="KW-1185">Reference proteome</keyword>
<dbReference type="InterPro" id="IPR007527">
    <property type="entry name" value="Znf_SWIM"/>
</dbReference>
<feature type="compositionally biased region" description="Low complexity" evidence="2">
    <location>
        <begin position="1052"/>
        <end position="1068"/>
    </location>
</feature>
<evidence type="ECO:0000256" key="1">
    <source>
        <dbReference type="PROSITE-ProRule" id="PRU00325"/>
    </source>
</evidence>
<dbReference type="PANTHER" id="PTHR22619">
    <property type="entry name" value="ZINC FINGER SWIM DOMAIN CONTAINING PROTEIN 4, 5, 6"/>
    <property type="match status" value="1"/>
</dbReference>
<feature type="compositionally biased region" description="Low complexity" evidence="2">
    <location>
        <begin position="1146"/>
        <end position="1164"/>
    </location>
</feature>
<feature type="compositionally biased region" description="Basic and acidic residues" evidence="2">
    <location>
        <begin position="595"/>
        <end position="607"/>
    </location>
</feature>